<dbReference type="SMART" id="SM00065">
    <property type="entry name" value="GAF"/>
    <property type="match status" value="2"/>
</dbReference>
<dbReference type="PANTHER" id="PTHR45138">
    <property type="entry name" value="REGULATORY COMPONENTS OF SENSORY TRANSDUCTION SYSTEM"/>
    <property type="match status" value="1"/>
</dbReference>
<dbReference type="InterPro" id="IPR013656">
    <property type="entry name" value="PAS_4"/>
</dbReference>
<evidence type="ECO:0000259" key="1">
    <source>
        <dbReference type="PROSITE" id="PS50887"/>
    </source>
</evidence>
<accession>A0ABV3P936</accession>
<dbReference type="EMBL" id="JBFNQN010000010">
    <property type="protein sequence ID" value="MEW9266156.1"/>
    <property type="molecule type" value="Genomic_DNA"/>
</dbReference>
<dbReference type="SMART" id="SM00267">
    <property type="entry name" value="GGDEF"/>
    <property type="match status" value="1"/>
</dbReference>
<dbReference type="Pfam" id="PF13185">
    <property type="entry name" value="GAF_2"/>
    <property type="match status" value="2"/>
</dbReference>
<dbReference type="InterPro" id="IPR029787">
    <property type="entry name" value="Nucleotide_cyclase"/>
</dbReference>
<dbReference type="Proteomes" id="UP001555826">
    <property type="component" value="Unassembled WGS sequence"/>
</dbReference>
<protein>
    <submittedName>
        <fullName evidence="2">Diguanylate cyclase</fullName>
        <ecNumber evidence="2">2.7.7.65</ecNumber>
    </submittedName>
</protein>
<feature type="domain" description="GGDEF" evidence="1">
    <location>
        <begin position="493"/>
        <end position="615"/>
    </location>
</feature>
<sequence>MGGPVGDPEVTAVARVAAELTGMAVACVTVLDGDDLLRVASTGDGPLRPTWERLALVDTPCELTVTSARSVHVANAAADPVLRRSPLVDGRLAAVRGYASVPLTAADGRVLGTLCTMDEAPRTLTAARLGALEDLGAVVVALLARRRDALRSARQGELTRAVLASVEVAIVVADPAGHLVMFNDTARRWFGDADPALGPDAHAERYGLYGPDGRTLLTGAQTPLLRVLAEGSVDAVDLLVRTASGDERRVRCTGRRMLADSGELLGAVVALQDVTADREHQDSLQAAHEELARYAGQMRALARASRTVATADDPRTAVCEAVRDLTAADAVYLLQTRTGPDGERLVATASVGIEDDSFLVLDPATERALPLTVLAGGQQLFVADVPSHPDANRRLLTGTRTQSGVWQPVLGADGRPVGVLGVVWQRRVEALPGPLASMVQTLAGEAAHTLARTALLEQLVVAVERDPLTGVGNRRHFDRVVAHEVAVAERTGAPLTFALVDLDHFKRYNDAYGHLIGDDLLRDFARVAGEQLRPGDSISRWGGEEFALVLPGCTAAAAAEVADRIRAAVPHAQTATVGVAQWTPGASAAAVLGHCDEALYRGKGLGRDRTVVRGQVRDQVRDQVPAARTGA</sequence>
<dbReference type="RefSeq" id="WP_367639282.1">
    <property type="nucleotide sequence ID" value="NZ_JBFNQN010000010.1"/>
</dbReference>
<organism evidence="2 3">
    <name type="scientific">Kineococcus endophyticus</name>
    <dbReference type="NCBI Taxonomy" id="1181883"/>
    <lineage>
        <taxon>Bacteria</taxon>
        <taxon>Bacillati</taxon>
        <taxon>Actinomycetota</taxon>
        <taxon>Actinomycetes</taxon>
        <taxon>Kineosporiales</taxon>
        <taxon>Kineosporiaceae</taxon>
        <taxon>Kineococcus</taxon>
    </lineage>
</organism>
<dbReference type="PROSITE" id="PS50887">
    <property type="entry name" value="GGDEF"/>
    <property type="match status" value="1"/>
</dbReference>
<dbReference type="Gene3D" id="3.30.450.40">
    <property type="match status" value="2"/>
</dbReference>
<dbReference type="InterPro" id="IPR029016">
    <property type="entry name" value="GAF-like_dom_sf"/>
</dbReference>
<dbReference type="SUPFAM" id="SSF55781">
    <property type="entry name" value="GAF domain-like"/>
    <property type="match status" value="2"/>
</dbReference>
<dbReference type="InterPro" id="IPR003018">
    <property type="entry name" value="GAF"/>
</dbReference>
<proteinExistence type="predicted"/>
<evidence type="ECO:0000313" key="3">
    <source>
        <dbReference type="Proteomes" id="UP001555826"/>
    </source>
</evidence>
<dbReference type="InterPro" id="IPR035965">
    <property type="entry name" value="PAS-like_dom_sf"/>
</dbReference>
<keyword evidence="2" id="KW-0548">Nucleotidyltransferase</keyword>
<gene>
    <name evidence="2" type="ORF">AB1207_15500</name>
</gene>
<reference evidence="2 3" key="1">
    <citation type="submission" date="2024-07" db="EMBL/GenBank/DDBJ databases">
        <authorList>
            <person name="Thanompreechachai J."/>
            <person name="Duangmal K."/>
        </authorList>
    </citation>
    <scope>NUCLEOTIDE SEQUENCE [LARGE SCALE GENOMIC DNA]</scope>
    <source>
        <strain evidence="2 3">KCTC 19886</strain>
    </source>
</reference>
<dbReference type="InterPro" id="IPR000160">
    <property type="entry name" value="GGDEF_dom"/>
</dbReference>
<dbReference type="SUPFAM" id="SSF55073">
    <property type="entry name" value="Nucleotide cyclase"/>
    <property type="match status" value="1"/>
</dbReference>
<keyword evidence="2" id="KW-0808">Transferase</keyword>
<dbReference type="EC" id="2.7.7.65" evidence="2"/>
<dbReference type="Gene3D" id="3.30.70.270">
    <property type="match status" value="1"/>
</dbReference>
<dbReference type="SUPFAM" id="SSF55785">
    <property type="entry name" value="PYP-like sensor domain (PAS domain)"/>
    <property type="match status" value="1"/>
</dbReference>
<dbReference type="InterPro" id="IPR043128">
    <property type="entry name" value="Rev_trsase/Diguanyl_cyclase"/>
</dbReference>
<dbReference type="Pfam" id="PF00990">
    <property type="entry name" value="GGDEF"/>
    <property type="match status" value="1"/>
</dbReference>
<keyword evidence="3" id="KW-1185">Reference proteome</keyword>
<dbReference type="GO" id="GO:0052621">
    <property type="term" value="F:diguanylate cyclase activity"/>
    <property type="evidence" value="ECO:0007669"/>
    <property type="project" value="UniProtKB-EC"/>
</dbReference>
<dbReference type="InterPro" id="IPR050469">
    <property type="entry name" value="Diguanylate_Cyclase"/>
</dbReference>
<dbReference type="PANTHER" id="PTHR45138:SF24">
    <property type="entry name" value="DIGUANYLATE CYCLASE DGCC-RELATED"/>
    <property type="match status" value="1"/>
</dbReference>
<evidence type="ECO:0000313" key="2">
    <source>
        <dbReference type="EMBL" id="MEW9266156.1"/>
    </source>
</evidence>
<comment type="caution">
    <text evidence="2">The sequence shown here is derived from an EMBL/GenBank/DDBJ whole genome shotgun (WGS) entry which is preliminary data.</text>
</comment>
<dbReference type="Gene3D" id="3.30.450.20">
    <property type="entry name" value="PAS domain"/>
    <property type="match status" value="1"/>
</dbReference>
<name>A0ABV3P936_9ACTN</name>
<dbReference type="NCBIfam" id="TIGR00254">
    <property type="entry name" value="GGDEF"/>
    <property type="match status" value="1"/>
</dbReference>
<dbReference type="Pfam" id="PF08448">
    <property type="entry name" value="PAS_4"/>
    <property type="match status" value="1"/>
</dbReference>
<dbReference type="CDD" id="cd01949">
    <property type="entry name" value="GGDEF"/>
    <property type="match status" value="1"/>
</dbReference>